<evidence type="ECO:0008006" key="3">
    <source>
        <dbReference type="Google" id="ProtNLM"/>
    </source>
</evidence>
<protein>
    <recommendedName>
        <fullName evidence="3">Thymidylate kinase-like domain-containing protein</fullName>
    </recommendedName>
</protein>
<keyword evidence="2" id="KW-1185">Reference proteome</keyword>
<name>A0ABP9V1V3_9BACT</name>
<dbReference type="EMBL" id="BAABRL010000009">
    <property type="protein sequence ID" value="GAA5496668.1"/>
    <property type="molecule type" value="Genomic_DNA"/>
</dbReference>
<sequence>MTDHPTVPDSLVMKGREVRVQAVYRVCEALERADISYVFLRGFEHLPDKIDNDADFLFKRGDRGRAVDTVRKALHDFGWNEVKNLEFSPISVTYAHGDLEDSVRLLVDYFEHIEWHFIPYMDPNSLISYAQRVDSYWVPSLAEQTFMNLTTRLLYTGKVREKHRGVDGLFACREESSRFRALASESLGDKASDVFCELVQTESWGELEQRAAFFRKAVICHSCLRKPWGVLLGMGRYLRRSLKRLVKPPGFFVVFEGADGVGKSTVIRESMDVLPNVLNLKEPSLFHWKPKKGGFTNSTQPNNPVDPRGAARRGKLMSLLYLAYHWIGFWGGWLLEVYPRLSRNNLVLGDRYIYDMYFDPERFRLDLPGWLLELITRFTPRPNLVIAMVASPKVIHDRKQELSVDEIAMYQEKLANFCNEREWCTLLDANESIDSVRSNLVSLVCASGEK</sequence>
<evidence type="ECO:0000313" key="1">
    <source>
        <dbReference type="EMBL" id="GAA5496668.1"/>
    </source>
</evidence>
<dbReference type="Proteomes" id="UP001424741">
    <property type="component" value="Unassembled WGS sequence"/>
</dbReference>
<dbReference type="SUPFAM" id="SSF52540">
    <property type="entry name" value="P-loop containing nucleoside triphosphate hydrolases"/>
    <property type="match status" value="1"/>
</dbReference>
<dbReference type="InterPro" id="IPR027417">
    <property type="entry name" value="P-loop_NTPase"/>
</dbReference>
<accession>A0ABP9V1V3</accession>
<dbReference type="RefSeq" id="WP_346189299.1">
    <property type="nucleotide sequence ID" value="NZ_BAABRL010000009.1"/>
</dbReference>
<comment type="caution">
    <text evidence="1">The sequence shown here is derived from an EMBL/GenBank/DDBJ whole genome shotgun (WGS) entry which is preliminary data.</text>
</comment>
<dbReference type="Gene3D" id="3.40.50.300">
    <property type="entry name" value="P-loop containing nucleotide triphosphate hydrolases"/>
    <property type="match status" value="1"/>
</dbReference>
<evidence type="ECO:0000313" key="2">
    <source>
        <dbReference type="Proteomes" id="UP001424741"/>
    </source>
</evidence>
<proteinExistence type="predicted"/>
<gene>
    <name evidence="1" type="ORF">Rhal01_02853</name>
</gene>
<organism evidence="1 2">
    <name type="scientific">Rubritalea halochordaticola</name>
    <dbReference type="NCBI Taxonomy" id="714537"/>
    <lineage>
        <taxon>Bacteria</taxon>
        <taxon>Pseudomonadati</taxon>
        <taxon>Verrucomicrobiota</taxon>
        <taxon>Verrucomicrobiia</taxon>
        <taxon>Verrucomicrobiales</taxon>
        <taxon>Rubritaleaceae</taxon>
        <taxon>Rubritalea</taxon>
    </lineage>
</organism>
<reference evidence="1 2" key="1">
    <citation type="submission" date="2024-02" db="EMBL/GenBank/DDBJ databases">
        <title>Rubritalea halochordaticola NBRC 107102.</title>
        <authorList>
            <person name="Ichikawa N."/>
            <person name="Katano-Makiyama Y."/>
            <person name="Hidaka K."/>
        </authorList>
    </citation>
    <scope>NUCLEOTIDE SEQUENCE [LARGE SCALE GENOMIC DNA]</scope>
    <source>
        <strain evidence="1 2">NBRC 107102</strain>
    </source>
</reference>